<keyword evidence="5 6" id="KW-0472">Membrane</keyword>
<dbReference type="SUPFAM" id="SSF81321">
    <property type="entry name" value="Family A G protein-coupled receptor-like"/>
    <property type="match status" value="1"/>
</dbReference>
<comment type="similarity">
    <text evidence="2">Belongs to the G-protein coupled receptor 1 family.</text>
</comment>
<evidence type="ECO:0000259" key="7">
    <source>
        <dbReference type="PROSITE" id="PS50262"/>
    </source>
</evidence>
<dbReference type="PRINTS" id="PR00237">
    <property type="entry name" value="GPCRRHODOPSN"/>
</dbReference>
<dbReference type="GO" id="GO:0004930">
    <property type="term" value="F:G protein-coupled receptor activity"/>
    <property type="evidence" value="ECO:0007669"/>
    <property type="project" value="InterPro"/>
</dbReference>
<dbReference type="Gene3D" id="1.20.1070.10">
    <property type="entry name" value="Rhodopsin 7-helix transmembrane proteins"/>
    <property type="match status" value="1"/>
</dbReference>
<keyword evidence="3 6" id="KW-0812">Transmembrane</keyword>
<evidence type="ECO:0000256" key="4">
    <source>
        <dbReference type="ARBA" id="ARBA00022989"/>
    </source>
</evidence>
<dbReference type="InterPro" id="IPR017452">
    <property type="entry name" value="GPCR_Rhodpsn_7TM"/>
</dbReference>
<feature type="transmembrane region" description="Helical" evidence="6">
    <location>
        <begin position="47"/>
        <end position="72"/>
    </location>
</feature>
<evidence type="ECO:0000313" key="9">
    <source>
        <dbReference type="Proteomes" id="UP001431783"/>
    </source>
</evidence>
<evidence type="ECO:0000256" key="1">
    <source>
        <dbReference type="ARBA" id="ARBA00004370"/>
    </source>
</evidence>
<accession>A0AAW1TXE1</accession>
<keyword evidence="4 6" id="KW-1133">Transmembrane helix</keyword>
<feature type="domain" description="G-protein coupled receptors family 1 profile" evidence="7">
    <location>
        <begin position="63"/>
        <end position="107"/>
    </location>
</feature>
<evidence type="ECO:0000313" key="8">
    <source>
        <dbReference type="EMBL" id="KAK9872356.1"/>
    </source>
</evidence>
<sequence length="107" mass="12292">MRDVHDNLDGIESLQDSKNIMESSVHFDNRSGYYELPMNMRFNDGHILSIAVYSSLFVFSSIANITVLVLLVKRRRKSSSRINMMLIHLAIADLLVSYHNFNLNVAF</sequence>
<organism evidence="8 9">
    <name type="scientific">Henosepilachna vigintioctopunctata</name>
    <dbReference type="NCBI Taxonomy" id="420089"/>
    <lineage>
        <taxon>Eukaryota</taxon>
        <taxon>Metazoa</taxon>
        <taxon>Ecdysozoa</taxon>
        <taxon>Arthropoda</taxon>
        <taxon>Hexapoda</taxon>
        <taxon>Insecta</taxon>
        <taxon>Pterygota</taxon>
        <taxon>Neoptera</taxon>
        <taxon>Endopterygota</taxon>
        <taxon>Coleoptera</taxon>
        <taxon>Polyphaga</taxon>
        <taxon>Cucujiformia</taxon>
        <taxon>Coccinelloidea</taxon>
        <taxon>Coccinellidae</taxon>
        <taxon>Epilachninae</taxon>
        <taxon>Epilachnini</taxon>
        <taxon>Henosepilachna</taxon>
    </lineage>
</organism>
<reference evidence="8 9" key="1">
    <citation type="submission" date="2023-03" db="EMBL/GenBank/DDBJ databases">
        <title>Genome insight into feeding habits of ladybird beetles.</title>
        <authorList>
            <person name="Li H.-S."/>
            <person name="Huang Y.-H."/>
            <person name="Pang H."/>
        </authorList>
    </citation>
    <scope>NUCLEOTIDE SEQUENCE [LARGE SCALE GENOMIC DNA]</scope>
    <source>
        <strain evidence="8">SYSU_2023b</strain>
        <tissue evidence="8">Whole body</tissue>
    </source>
</reference>
<gene>
    <name evidence="8" type="ORF">WA026_017814</name>
</gene>
<comment type="caution">
    <text evidence="8">The sequence shown here is derived from an EMBL/GenBank/DDBJ whole genome shotgun (WGS) entry which is preliminary data.</text>
</comment>
<comment type="subcellular location">
    <subcellularLocation>
        <location evidence="1">Membrane</location>
    </subcellularLocation>
</comment>
<dbReference type="AlphaFoldDB" id="A0AAW1TXE1"/>
<dbReference type="InterPro" id="IPR000276">
    <property type="entry name" value="GPCR_Rhodpsn"/>
</dbReference>
<dbReference type="Proteomes" id="UP001431783">
    <property type="component" value="Unassembled WGS sequence"/>
</dbReference>
<dbReference type="PROSITE" id="PS50262">
    <property type="entry name" value="G_PROTEIN_RECEP_F1_2"/>
    <property type="match status" value="1"/>
</dbReference>
<evidence type="ECO:0000256" key="2">
    <source>
        <dbReference type="ARBA" id="ARBA00010663"/>
    </source>
</evidence>
<proteinExistence type="inferred from homology"/>
<dbReference type="EMBL" id="JARQZJ010000011">
    <property type="protein sequence ID" value="KAK9872356.1"/>
    <property type="molecule type" value="Genomic_DNA"/>
</dbReference>
<evidence type="ECO:0000256" key="5">
    <source>
        <dbReference type="ARBA" id="ARBA00023136"/>
    </source>
</evidence>
<name>A0AAW1TXE1_9CUCU</name>
<evidence type="ECO:0000256" key="6">
    <source>
        <dbReference type="SAM" id="Phobius"/>
    </source>
</evidence>
<dbReference type="GO" id="GO:0016020">
    <property type="term" value="C:membrane"/>
    <property type="evidence" value="ECO:0007669"/>
    <property type="project" value="UniProtKB-SubCell"/>
</dbReference>
<evidence type="ECO:0000256" key="3">
    <source>
        <dbReference type="ARBA" id="ARBA00022692"/>
    </source>
</evidence>
<protein>
    <recommendedName>
        <fullName evidence="7">G-protein coupled receptors family 1 profile domain-containing protein</fullName>
    </recommendedName>
</protein>
<keyword evidence="9" id="KW-1185">Reference proteome</keyword>